<comment type="similarity">
    <text evidence="1 5">Belongs to the GTP cyclohydrolase I type 2/NIF3 family.</text>
</comment>
<feature type="binding site" evidence="6">
    <location>
        <position position="65"/>
    </location>
    <ligand>
        <name>a divalent metal cation</name>
        <dbReference type="ChEBI" id="CHEBI:60240"/>
        <label>1</label>
    </ligand>
</feature>
<dbReference type="Gene3D" id="3.40.1390.30">
    <property type="entry name" value="NIF3 (NGG1p interacting factor 3)-like"/>
    <property type="match status" value="1"/>
</dbReference>
<comment type="caution">
    <text evidence="7">The sequence shown here is derived from an EMBL/GenBank/DDBJ whole genome shotgun (WGS) entry which is preliminary data.</text>
</comment>
<dbReference type="PIRSF" id="PIRSF037489">
    <property type="entry name" value="UCP037489_NIF3_YqfO"/>
    <property type="match status" value="1"/>
</dbReference>
<dbReference type="InterPro" id="IPR002678">
    <property type="entry name" value="DUF34/NIF3"/>
</dbReference>
<dbReference type="Gene3D" id="3.30.70.120">
    <property type="match status" value="1"/>
</dbReference>
<dbReference type="EMBL" id="PYGD01000016">
    <property type="protein sequence ID" value="PSK88014.1"/>
    <property type="molecule type" value="Genomic_DNA"/>
</dbReference>
<reference evidence="7 8" key="1">
    <citation type="submission" date="2018-03" db="EMBL/GenBank/DDBJ databases">
        <title>Genomic Encyclopedia of Type Strains, Phase III (KMG-III): the genomes of soil and plant-associated and newly described type strains.</title>
        <authorList>
            <person name="Whitman W."/>
        </authorList>
    </citation>
    <scope>NUCLEOTIDE SEQUENCE [LARGE SCALE GENOMIC DNA]</scope>
    <source>
        <strain evidence="7 8">CGMCC 1.12700</strain>
    </source>
</reference>
<evidence type="ECO:0000256" key="2">
    <source>
        <dbReference type="ARBA" id="ARBA00011643"/>
    </source>
</evidence>
<protein>
    <recommendedName>
        <fullName evidence="3 5">GTP cyclohydrolase 1 type 2 homolog</fullName>
    </recommendedName>
</protein>
<evidence type="ECO:0000256" key="4">
    <source>
        <dbReference type="ARBA" id="ARBA00022723"/>
    </source>
</evidence>
<dbReference type="RefSeq" id="WP_106525385.1">
    <property type="nucleotide sequence ID" value="NZ_PYGD01000016.1"/>
</dbReference>
<feature type="binding site" evidence="6">
    <location>
        <position position="103"/>
    </location>
    <ligand>
        <name>a divalent metal cation</name>
        <dbReference type="ChEBI" id="CHEBI:60240"/>
        <label>1</label>
    </ligand>
</feature>
<dbReference type="SUPFAM" id="SSF102705">
    <property type="entry name" value="NIF3 (NGG1p interacting factor 3)-like"/>
    <property type="match status" value="1"/>
</dbReference>
<dbReference type="AlphaFoldDB" id="A0A2P8CSS1"/>
<dbReference type="InterPro" id="IPR036069">
    <property type="entry name" value="DUF34/NIF3_sf"/>
</dbReference>
<dbReference type="NCBIfam" id="TIGR00486">
    <property type="entry name" value="YbgI_SA1388"/>
    <property type="match status" value="1"/>
</dbReference>
<accession>A0A2P8CSS1</accession>
<dbReference type="Pfam" id="PF01784">
    <property type="entry name" value="DUF34_NIF3"/>
    <property type="match status" value="1"/>
</dbReference>
<keyword evidence="4 5" id="KW-0479">Metal-binding</keyword>
<evidence type="ECO:0000256" key="5">
    <source>
        <dbReference type="PIRNR" id="PIRNR037489"/>
    </source>
</evidence>
<feature type="binding site" evidence="6">
    <location>
        <position position="64"/>
    </location>
    <ligand>
        <name>a divalent metal cation</name>
        <dbReference type="ChEBI" id="CHEBI:60240"/>
        <label>2</label>
    </ligand>
</feature>
<evidence type="ECO:0000256" key="3">
    <source>
        <dbReference type="ARBA" id="ARBA00022112"/>
    </source>
</evidence>
<dbReference type="FunFam" id="3.40.1390.30:FF:000001">
    <property type="entry name" value="GTP cyclohydrolase 1 type 2"/>
    <property type="match status" value="1"/>
</dbReference>
<evidence type="ECO:0000256" key="6">
    <source>
        <dbReference type="PIRSR" id="PIRSR602678-1"/>
    </source>
</evidence>
<name>A0A2P8CSS1_9BACT</name>
<gene>
    <name evidence="7" type="ORF">B0I18_11645</name>
</gene>
<evidence type="ECO:0000313" key="7">
    <source>
        <dbReference type="EMBL" id="PSK88014.1"/>
    </source>
</evidence>
<feature type="binding site" evidence="6">
    <location>
        <position position="332"/>
    </location>
    <ligand>
        <name>a divalent metal cation</name>
        <dbReference type="ChEBI" id="CHEBI:60240"/>
        <label>1</label>
    </ligand>
</feature>
<dbReference type="GO" id="GO:0046872">
    <property type="term" value="F:metal ion binding"/>
    <property type="evidence" value="ECO:0007669"/>
    <property type="project" value="UniProtKB-UniRule"/>
</dbReference>
<keyword evidence="8" id="KW-1185">Reference proteome</keyword>
<dbReference type="InterPro" id="IPR017221">
    <property type="entry name" value="DUF34/NIF3_bac"/>
</dbReference>
<dbReference type="InterPro" id="IPR015867">
    <property type="entry name" value="N-reg_PII/ATP_PRibTrfase_C"/>
</dbReference>
<dbReference type="Proteomes" id="UP000240572">
    <property type="component" value="Unassembled WGS sequence"/>
</dbReference>
<dbReference type="PANTHER" id="PTHR13799">
    <property type="entry name" value="NGG1 INTERACTING FACTOR 3"/>
    <property type="match status" value="1"/>
</dbReference>
<dbReference type="PANTHER" id="PTHR13799:SF14">
    <property type="entry name" value="GTP CYCLOHYDROLASE 1 TYPE 2 HOMOLOG"/>
    <property type="match status" value="1"/>
</dbReference>
<sequence length="366" mass="40223">MQIKDILSEIEKFAPLPYQEKYDNCGLQTGDASREATGALLTLDVTEAVVDEAIAQNLNLVIAHHPLIFSGLKSLTGRNYVERTLLKAIRNDIAIYAAHTNLDNMQQGVNHKIAERLGLQHTKVLVPAGDNLYKLYTYVPEDAAAGVLDALFAAGAGHIGAYSECSFGVKGRGSFRPSKQSNPVIGTAGGPRETPEEIKVEVIVPRHLRGAVLAALKQQHPYEEVAYELVRLENENQTIGAGMIGTLAQPMPAGEFLHFLKTQMKTACIRHTGLHVPAISKVAVCGGSGSFLLPDALRQQADIFITGDFKYHQFFDAEGRIIIADIGHYESEQFTIEIFSEIIKKKFPNFALLFTKLNTNPVNYFF</sequence>
<feature type="binding site" evidence="6">
    <location>
        <position position="328"/>
    </location>
    <ligand>
        <name>a divalent metal cation</name>
        <dbReference type="ChEBI" id="CHEBI:60240"/>
        <label>1</label>
    </ligand>
</feature>
<evidence type="ECO:0000256" key="1">
    <source>
        <dbReference type="ARBA" id="ARBA00006964"/>
    </source>
</evidence>
<comment type="subunit">
    <text evidence="2">Homohexamer.</text>
</comment>
<evidence type="ECO:0000313" key="8">
    <source>
        <dbReference type="Proteomes" id="UP000240572"/>
    </source>
</evidence>
<dbReference type="OrthoDB" id="9792792at2"/>
<proteinExistence type="inferred from homology"/>
<dbReference type="GO" id="GO:0005737">
    <property type="term" value="C:cytoplasm"/>
    <property type="evidence" value="ECO:0007669"/>
    <property type="project" value="TreeGrafter"/>
</dbReference>
<organism evidence="7 8">
    <name type="scientific">Taibaiella chishuiensis</name>
    <dbReference type="NCBI Taxonomy" id="1434707"/>
    <lineage>
        <taxon>Bacteria</taxon>
        <taxon>Pseudomonadati</taxon>
        <taxon>Bacteroidota</taxon>
        <taxon>Chitinophagia</taxon>
        <taxon>Chitinophagales</taxon>
        <taxon>Chitinophagaceae</taxon>
        <taxon>Taibaiella</taxon>
    </lineage>
</organism>